<dbReference type="GO" id="GO:0016787">
    <property type="term" value="F:hydrolase activity"/>
    <property type="evidence" value="ECO:0007669"/>
    <property type="project" value="UniProtKB-KW"/>
</dbReference>
<accession>A0ABR7G5H3</accession>
<comment type="caution">
    <text evidence="3">The sequence shown here is derived from an EMBL/GenBank/DDBJ whole genome shotgun (WGS) entry which is preliminary data.</text>
</comment>
<dbReference type="RefSeq" id="WP_118688728.1">
    <property type="nucleotide sequence ID" value="NZ_JACOPE010000001.1"/>
</dbReference>
<reference evidence="3 4" key="1">
    <citation type="submission" date="2020-08" db="EMBL/GenBank/DDBJ databases">
        <title>Genome public.</title>
        <authorList>
            <person name="Liu C."/>
            <person name="Sun Q."/>
        </authorList>
    </citation>
    <scope>NUCLEOTIDE SEQUENCE [LARGE SCALE GENOMIC DNA]</scope>
    <source>
        <strain evidence="3 4">NSJ-13</strain>
    </source>
</reference>
<dbReference type="SUPFAM" id="SSF53474">
    <property type="entry name" value="alpha/beta-Hydrolases"/>
    <property type="match status" value="1"/>
</dbReference>
<dbReference type="InterPro" id="IPR029058">
    <property type="entry name" value="AB_hydrolase_fold"/>
</dbReference>
<feature type="domain" description="Alpha/beta hydrolase fold-3" evidence="2">
    <location>
        <begin position="82"/>
        <end position="285"/>
    </location>
</feature>
<dbReference type="InterPro" id="IPR013094">
    <property type="entry name" value="AB_hydrolase_3"/>
</dbReference>
<evidence type="ECO:0000256" key="1">
    <source>
        <dbReference type="ARBA" id="ARBA00022801"/>
    </source>
</evidence>
<dbReference type="EMBL" id="JACOPE010000001">
    <property type="protein sequence ID" value="MBC5682692.1"/>
    <property type="molecule type" value="Genomic_DNA"/>
</dbReference>
<evidence type="ECO:0000313" key="4">
    <source>
        <dbReference type="Proteomes" id="UP000631576"/>
    </source>
</evidence>
<evidence type="ECO:0000259" key="2">
    <source>
        <dbReference type="Pfam" id="PF07859"/>
    </source>
</evidence>
<dbReference type="PANTHER" id="PTHR48081:SF8">
    <property type="entry name" value="ALPHA_BETA HYDROLASE FOLD-3 DOMAIN-CONTAINING PROTEIN-RELATED"/>
    <property type="match status" value="1"/>
</dbReference>
<sequence>MKSKYPYSKELRKTISFSNINLEEKVRDGSLAKVAGFFSKQVSSYKSKIAKVRKDTCQSFDQKSITFYEFTPKKEESLYPAMIYYHGGGFMFPIQKAMMNNSSLYAENTGVKVFLPEYRLALDSPCDTTLEDCYAMLKFIFENAEKLKVDKNRVFLYGDSAGGCLAAGIALLNRDRNHYPLCGQMLIYPVCDNERGKYESMEKYKDAAWSKNSNEQMWRIYLSRGVEKETYTIPMKNELHDLPPAYIEPQQFDTLRDEAIAYANKLKNAGVDVDLNVISGSYHGFDADLKSPLVKRVFEKRYEVIRKFIQ</sequence>
<organism evidence="3 4">
    <name type="scientific">Ruminococcus hominis</name>
    <dbReference type="NCBI Taxonomy" id="2763065"/>
    <lineage>
        <taxon>Bacteria</taxon>
        <taxon>Bacillati</taxon>
        <taxon>Bacillota</taxon>
        <taxon>Clostridia</taxon>
        <taxon>Eubacteriales</taxon>
        <taxon>Oscillospiraceae</taxon>
        <taxon>Ruminococcus</taxon>
    </lineage>
</organism>
<dbReference type="Gene3D" id="3.40.50.1820">
    <property type="entry name" value="alpha/beta hydrolase"/>
    <property type="match status" value="1"/>
</dbReference>
<evidence type="ECO:0000313" key="3">
    <source>
        <dbReference type="EMBL" id="MBC5682692.1"/>
    </source>
</evidence>
<dbReference type="PANTHER" id="PTHR48081">
    <property type="entry name" value="AB HYDROLASE SUPERFAMILY PROTEIN C4A8.06C"/>
    <property type="match status" value="1"/>
</dbReference>
<protein>
    <submittedName>
        <fullName evidence="3">Alpha/beta hydrolase</fullName>
    </submittedName>
</protein>
<gene>
    <name evidence="3" type="ORF">H8S40_03745</name>
</gene>
<name>A0ABR7G5H3_9FIRM</name>
<keyword evidence="1 3" id="KW-0378">Hydrolase</keyword>
<dbReference type="InterPro" id="IPR050300">
    <property type="entry name" value="GDXG_lipolytic_enzyme"/>
</dbReference>
<dbReference type="Proteomes" id="UP000631576">
    <property type="component" value="Unassembled WGS sequence"/>
</dbReference>
<dbReference type="Pfam" id="PF07859">
    <property type="entry name" value="Abhydrolase_3"/>
    <property type="match status" value="1"/>
</dbReference>
<keyword evidence="4" id="KW-1185">Reference proteome</keyword>
<proteinExistence type="predicted"/>